<dbReference type="GO" id="GO:0019867">
    <property type="term" value="C:outer membrane"/>
    <property type="evidence" value="ECO:0007669"/>
    <property type="project" value="TreeGrafter"/>
</dbReference>
<dbReference type="InterPro" id="IPR051206">
    <property type="entry name" value="NAMLAA_amidase_2"/>
</dbReference>
<dbReference type="PATRIC" id="fig|61647.13.peg.3582"/>
<feature type="domain" description="N-acetylmuramoyl-L-alanine amidase" evidence="6">
    <location>
        <begin position="7"/>
        <end position="159"/>
    </location>
</feature>
<dbReference type="FunFam" id="3.40.80.10:FF:000003">
    <property type="entry name" value="N-acetylmuramoyl-L-alanine amidase"/>
    <property type="match status" value="1"/>
</dbReference>
<dbReference type="InterPro" id="IPR036505">
    <property type="entry name" value="Amidase/PGRP_sf"/>
</dbReference>
<evidence type="ECO:0000256" key="4">
    <source>
        <dbReference type="ARBA" id="ARBA00022801"/>
    </source>
</evidence>
<sequence length="257" mass="28703">MYQIDYNSYRSVKGYSRRVRFLVMHYTAVDFATSARLLSGDGGVSAHYLVPDPTDQTYIDAGFNDLRIFNLVDESERAWHAGVSSWAGRSNLNDTAIGIEIVNLASDETGEFVFPPFNEEQIAAVKQLALNIVQRYPDMTPVNIVAHSDISPGRKSDPGAAFPWKEFYDLGIGAWYDEETRDKYCKQFSGGGIPEKADIVARLGTYGYSTAEAGTDEGYRALVRAFQLHFRQQKYDGAVDIETAAILYALVEKYFPA</sequence>
<dbReference type="InterPro" id="IPR036365">
    <property type="entry name" value="PGBD-like_sf"/>
</dbReference>
<evidence type="ECO:0000313" key="7">
    <source>
        <dbReference type="EMBL" id="KMK15618.1"/>
    </source>
</evidence>
<comment type="caution">
    <text evidence="7">The sequence shown here is derived from an EMBL/GenBank/DDBJ whole genome shotgun (WGS) entry which is preliminary data.</text>
</comment>
<dbReference type="SUPFAM" id="SSF47090">
    <property type="entry name" value="PGBD-like"/>
    <property type="match status" value="1"/>
</dbReference>
<evidence type="ECO:0000313" key="8">
    <source>
        <dbReference type="Proteomes" id="UP000036196"/>
    </source>
</evidence>
<dbReference type="SMART" id="SM00644">
    <property type="entry name" value="Ami_2"/>
    <property type="match status" value="1"/>
</dbReference>
<dbReference type="Gene3D" id="1.10.101.10">
    <property type="entry name" value="PGBD-like superfamily/PGBD"/>
    <property type="match status" value="1"/>
</dbReference>
<dbReference type="EMBL" id="LDZF01000003">
    <property type="protein sequence ID" value="KMK15618.1"/>
    <property type="molecule type" value="Genomic_DNA"/>
</dbReference>
<dbReference type="PANTHER" id="PTHR30417">
    <property type="entry name" value="N-ACETYLMURAMOYL-L-ALANINE AMIDASE AMID"/>
    <property type="match status" value="1"/>
</dbReference>
<dbReference type="EC" id="3.5.1.28" evidence="3"/>
<dbReference type="PANTHER" id="PTHR30417:SF12">
    <property type="entry name" value="N-ACETYLMURAMOYL-L-ALANINE AMIDASE"/>
    <property type="match status" value="1"/>
</dbReference>
<reference evidence="7 8" key="1">
    <citation type="submission" date="2015-05" db="EMBL/GenBank/DDBJ databases">
        <title>Genome sequences of Pluralibacter gergoviae.</title>
        <authorList>
            <person name="Greninger A.L."/>
            <person name="Miller S."/>
        </authorList>
    </citation>
    <scope>NUCLEOTIDE SEQUENCE [LARGE SCALE GENOMIC DNA]</scope>
    <source>
        <strain evidence="7 8">JS81F13</strain>
    </source>
</reference>
<dbReference type="SUPFAM" id="SSF55846">
    <property type="entry name" value="N-acetylmuramoyl-L-alanine amidase-like"/>
    <property type="match status" value="1"/>
</dbReference>
<gene>
    <name evidence="7" type="ORF">ABW06_03155</name>
</gene>
<dbReference type="AlphaFoldDB" id="A0A0F0VC91"/>
<dbReference type="GO" id="GO:0009253">
    <property type="term" value="P:peptidoglycan catabolic process"/>
    <property type="evidence" value="ECO:0007669"/>
    <property type="project" value="InterPro"/>
</dbReference>
<dbReference type="RefSeq" id="WP_045290774.1">
    <property type="nucleotide sequence ID" value="NZ_JBPAND010000001.1"/>
</dbReference>
<keyword evidence="5" id="KW-0961">Cell wall biogenesis/degradation</keyword>
<organism evidence="7 8">
    <name type="scientific">Pluralibacter gergoviae</name>
    <name type="common">Enterobacter gergoviae</name>
    <dbReference type="NCBI Taxonomy" id="61647"/>
    <lineage>
        <taxon>Bacteria</taxon>
        <taxon>Pseudomonadati</taxon>
        <taxon>Pseudomonadota</taxon>
        <taxon>Gammaproteobacteria</taxon>
        <taxon>Enterobacterales</taxon>
        <taxon>Enterobacteriaceae</taxon>
        <taxon>Pluralibacter</taxon>
    </lineage>
</organism>
<evidence type="ECO:0000256" key="5">
    <source>
        <dbReference type="ARBA" id="ARBA00023316"/>
    </source>
</evidence>
<protein>
    <recommendedName>
        <fullName evidence="3">N-acetylmuramoyl-L-alanine amidase</fullName>
        <ecNumber evidence="3">3.5.1.28</ecNumber>
    </recommendedName>
</protein>
<dbReference type="GO" id="GO:0008745">
    <property type="term" value="F:N-acetylmuramoyl-L-alanine amidase activity"/>
    <property type="evidence" value="ECO:0007669"/>
    <property type="project" value="UniProtKB-EC"/>
</dbReference>
<name>A0A0F0VC91_PLUGE</name>
<dbReference type="CDD" id="cd06583">
    <property type="entry name" value="PGRP"/>
    <property type="match status" value="1"/>
</dbReference>
<evidence type="ECO:0000256" key="3">
    <source>
        <dbReference type="ARBA" id="ARBA00011901"/>
    </source>
</evidence>
<comment type="similarity">
    <text evidence="2">Belongs to the N-acetylmuramoyl-L-alanine amidase 2 family.</text>
</comment>
<accession>A0A0F0VC91</accession>
<dbReference type="Pfam" id="PF01510">
    <property type="entry name" value="Amidase_2"/>
    <property type="match status" value="1"/>
</dbReference>
<dbReference type="GO" id="GO:0009254">
    <property type="term" value="P:peptidoglycan turnover"/>
    <property type="evidence" value="ECO:0007669"/>
    <property type="project" value="TreeGrafter"/>
</dbReference>
<keyword evidence="8" id="KW-1185">Reference proteome</keyword>
<dbReference type="InterPro" id="IPR002502">
    <property type="entry name" value="Amidase_domain"/>
</dbReference>
<comment type="catalytic activity">
    <reaction evidence="1">
        <text>Hydrolyzes the link between N-acetylmuramoyl residues and L-amino acid residues in certain cell-wall glycopeptides.</text>
        <dbReference type="EC" id="3.5.1.28"/>
    </reaction>
</comment>
<evidence type="ECO:0000256" key="2">
    <source>
        <dbReference type="ARBA" id="ARBA00007553"/>
    </source>
</evidence>
<keyword evidence="4" id="KW-0378">Hydrolase</keyword>
<proteinExistence type="inferred from homology"/>
<evidence type="ECO:0000259" key="6">
    <source>
        <dbReference type="SMART" id="SM00644"/>
    </source>
</evidence>
<dbReference type="Proteomes" id="UP000036196">
    <property type="component" value="Unassembled WGS sequence"/>
</dbReference>
<dbReference type="InterPro" id="IPR036366">
    <property type="entry name" value="PGBDSf"/>
</dbReference>
<dbReference type="Gene3D" id="3.40.80.10">
    <property type="entry name" value="Peptidoglycan recognition protein-like"/>
    <property type="match status" value="1"/>
</dbReference>
<dbReference type="eggNOG" id="COG3023">
    <property type="taxonomic scope" value="Bacteria"/>
</dbReference>
<dbReference type="GO" id="GO:0071555">
    <property type="term" value="P:cell wall organization"/>
    <property type="evidence" value="ECO:0007669"/>
    <property type="project" value="UniProtKB-KW"/>
</dbReference>
<evidence type="ECO:0000256" key="1">
    <source>
        <dbReference type="ARBA" id="ARBA00001561"/>
    </source>
</evidence>